<accession>A0ABV6Z6E3</accession>
<comment type="cofactor">
    <cofactor evidence="1">
        <name>[4Fe-4S] cluster</name>
        <dbReference type="ChEBI" id="CHEBI:49883"/>
    </cofactor>
</comment>
<dbReference type="InterPro" id="IPR058240">
    <property type="entry name" value="rSAM_sf"/>
</dbReference>
<evidence type="ECO:0000259" key="6">
    <source>
        <dbReference type="PROSITE" id="PS51332"/>
    </source>
</evidence>
<sequence length="267" mass="30782">MRIGLFQTYLGRHEQPVYPLGLAFIGSVLHHHQREVLCRDLNIYQSPLQELEATIKSFQPEMIGLSLRNIDTTQSRDLYYYYLYFQEQIRKIKKIAPDIPLVVGGSGFSLYADQIMRDNPELDFGIYREGEETMQELSVKINTPQAVVGLYYRQNQTVCFTGSRPVLDLATLPPLKWDLFSLAAYKEVPGALGVETKRGCSLQCDYCTYPFLDGRNIRKHPVAHIMSSLEDLVFNHGFSRFTFTDSIFNIPQDHAHRYQCLVLFLNL</sequence>
<dbReference type="InterPro" id="IPR036724">
    <property type="entry name" value="Cobalamin-bd_sf"/>
</dbReference>
<evidence type="ECO:0000313" key="8">
    <source>
        <dbReference type="Proteomes" id="UP001594351"/>
    </source>
</evidence>
<feature type="domain" description="B12-binding" evidence="6">
    <location>
        <begin position="1"/>
        <end position="148"/>
    </location>
</feature>
<dbReference type="Gene3D" id="3.30.750.210">
    <property type="match status" value="1"/>
</dbReference>
<dbReference type="Pfam" id="PF02310">
    <property type="entry name" value="B12-binding"/>
    <property type="match status" value="1"/>
</dbReference>
<evidence type="ECO:0000256" key="4">
    <source>
        <dbReference type="ARBA" id="ARBA00023004"/>
    </source>
</evidence>
<proteinExistence type="predicted"/>
<dbReference type="SUPFAM" id="SSF102114">
    <property type="entry name" value="Radical SAM enzymes"/>
    <property type="match status" value="1"/>
</dbReference>
<gene>
    <name evidence="7" type="ORF">ACFL27_27810</name>
</gene>
<dbReference type="InterPro" id="IPR006158">
    <property type="entry name" value="Cobalamin-bd"/>
</dbReference>
<evidence type="ECO:0000256" key="5">
    <source>
        <dbReference type="ARBA" id="ARBA00023014"/>
    </source>
</evidence>
<dbReference type="SFLD" id="SFLDS00029">
    <property type="entry name" value="Radical_SAM"/>
    <property type="match status" value="1"/>
</dbReference>
<dbReference type="Proteomes" id="UP001594351">
    <property type="component" value="Unassembled WGS sequence"/>
</dbReference>
<dbReference type="PANTHER" id="PTHR43409:SF16">
    <property type="entry name" value="SLR0320 PROTEIN"/>
    <property type="match status" value="1"/>
</dbReference>
<keyword evidence="3" id="KW-0479">Metal-binding</keyword>
<dbReference type="InterPro" id="IPR051198">
    <property type="entry name" value="BchE-like"/>
</dbReference>
<name>A0ABV6Z6E3_UNCC1</name>
<organism evidence="7 8">
    <name type="scientific">candidate division CSSED10-310 bacterium</name>
    <dbReference type="NCBI Taxonomy" id="2855610"/>
    <lineage>
        <taxon>Bacteria</taxon>
        <taxon>Bacteria division CSSED10-310</taxon>
    </lineage>
</organism>
<keyword evidence="4" id="KW-0408">Iron</keyword>
<dbReference type="PROSITE" id="PS00028">
    <property type="entry name" value="ZINC_FINGER_C2H2_1"/>
    <property type="match status" value="1"/>
</dbReference>
<dbReference type="InterPro" id="IPR007197">
    <property type="entry name" value="rSAM"/>
</dbReference>
<protein>
    <submittedName>
        <fullName evidence="7">B12-binding domain-containing radical SAM protein</fullName>
    </submittedName>
</protein>
<keyword evidence="8" id="KW-1185">Reference proteome</keyword>
<evidence type="ECO:0000256" key="1">
    <source>
        <dbReference type="ARBA" id="ARBA00001966"/>
    </source>
</evidence>
<dbReference type="PROSITE" id="PS51332">
    <property type="entry name" value="B12_BINDING"/>
    <property type="match status" value="1"/>
</dbReference>
<dbReference type="SFLD" id="SFLDG01082">
    <property type="entry name" value="B12-binding_domain_containing"/>
    <property type="match status" value="1"/>
</dbReference>
<dbReference type="EMBL" id="JBHPBY010000679">
    <property type="protein sequence ID" value="MFC1854009.1"/>
    <property type="molecule type" value="Genomic_DNA"/>
</dbReference>
<dbReference type="Gene3D" id="3.40.50.280">
    <property type="entry name" value="Cobalamin-binding domain"/>
    <property type="match status" value="1"/>
</dbReference>
<dbReference type="SUPFAM" id="SSF52242">
    <property type="entry name" value="Cobalamin (vitamin B12)-binding domain"/>
    <property type="match status" value="1"/>
</dbReference>
<evidence type="ECO:0000256" key="3">
    <source>
        <dbReference type="ARBA" id="ARBA00022723"/>
    </source>
</evidence>
<dbReference type="InterPro" id="IPR013087">
    <property type="entry name" value="Znf_C2H2_type"/>
</dbReference>
<comment type="caution">
    <text evidence="7">The sequence shown here is derived from an EMBL/GenBank/DDBJ whole genome shotgun (WGS) entry which is preliminary data.</text>
</comment>
<reference evidence="7 8" key="1">
    <citation type="submission" date="2024-09" db="EMBL/GenBank/DDBJ databases">
        <title>Laminarin stimulates single cell rates of sulfate reduction while oxygen inhibits transcriptomic activity in coastal marine sediment.</title>
        <authorList>
            <person name="Lindsay M."/>
            <person name="Orcutt B."/>
            <person name="Emerson D."/>
            <person name="Stepanauskas R."/>
            <person name="D'Angelo T."/>
        </authorList>
    </citation>
    <scope>NUCLEOTIDE SEQUENCE [LARGE SCALE GENOMIC DNA]</scope>
    <source>
        <strain evidence="7">SAG AM-311-K15</strain>
    </source>
</reference>
<keyword evidence="2" id="KW-0949">S-adenosyl-L-methionine</keyword>
<evidence type="ECO:0000256" key="2">
    <source>
        <dbReference type="ARBA" id="ARBA00022691"/>
    </source>
</evidence>
<dbReference type="PANTHER" id="PTHR43409">
    <property type="entry name" value="ANAEROBIC MAGNESIUM-PROTOPORPHYRIN IX MONOMETHYL ESTER CYCLASE-RELATED"/>
    <property type="match status" value="1"/>
</dbReference>
<evidence type="ECO:0000313" key="7">
    <source>
        <dbReference type="EMBL" id="MFC1854009.1"/>
    </source>
</evidence>
<keyword evidence="5" id="KW-0411">Iron-sulfur</keyword>